<reference evidence="1" key="1">
    <citation type="journal article" date="2021" name="Open Biol.">
        <title>Shared evolutionary footprints suggest mitochondrial oxidative damage underlies multiple complex I losses in fungi.</title>
        <authorList>
            <person name="Schikora-Tamarit M.A."/>
            <person name="Marcet-Houben M."/>
            <person name="Nosek J."/>
            <person name="Gabaldon T."/>
        </authorList>
    </citation>
    <scope>NUCLEOTIDE SEQUENCE</scope>
    <source>
        <strain evidence="1">CBS6341</strain>
    </source>
</reference>
<sequence>MAPPTLVLSKDDSLKAYRLQSLLNSPKTKCQLKSLSQFECSFDGGLYTCVPFKRVFQDCIMKNGKRQVVEVTDKNTNKLQFEGDEAKRFLNIEANLRKLYENDTE</sequence>
<organism evidence="1 2">
    <name type="scientific">Wickerhamomyces mucosus</name>
    <dbReference type="NCBI Taxonomy" id="1378264"/>
    <lineage>
        <taxon>Eukaryota</taxon>
        <taxon>Fungi</taxon>
        <taxon>Dikarya</taxon>
        <taxon>Ascomycota</taxon>
        <taxon>Saccharomycotina</taxon>
        <taxon>Saccharomycetes</taxon>
        <taxon>Phaffomycetales</taxon>
        <taxon>Wickerhamomycetaceae</taxon>
        <taxon>Wickerhamomyces</taxon>
    </lineage>
</organism>
<name>A0A9P8PW76_9ASCO</name>
<keyword evidence="2" id="KW-1185">Reference proteome</keyword>
<comment type="caution">
    <text evidence="1">The sequence shown here is derived from an EMBL/GenBank/DDBJ whole genome shotgun (WGS) entry which is preliminary data.</text>
</comment>
<dbReference type="OrthoDB" id="3983163at2759"/>
<dbReference type="GO" id="GO:0042720">
    <property type="term" value="C:mitochondrial inner membrane peptidase complex"/>
    <property type="evidence" value="ECO:0007669"/>
    <property type="project" value="InterPro"/>
</dbReference>
<dbReference type="Proteomes" id="UP000769528">
    <property type="component" value="Unassembled WGS sequence"/>
</dbReference>
<reference evidence="1" key="2">
    <citation type="submission" date="2021-01" db="EMBL/GenBank/DDBJ databases">
        <authorList>
            <person name="Schikora-Tamarit M.A."/>
        </authorList>
    </citation>
    <scope>NUCLEOTIDE SEQUENCE</scope>
    <source>
        <strain evidence="1">CBS6341</strain>
    </source>
</reference>
<dbReference type="InterPro" id="IPR024645">
    <property type="entry name" value="Mitochondr_Som1"/>
</dbReference>
<evidence type="ECO:0000313" key="1">
    <source>
        <dbReference type="EMBL" id="KAH3679466.1"/>
    </source>
</evidence>
<proteinExistence type="predicted"/>
<evidence type="ECO:0000313" key="2">
    <source>
        <dbReference type="Proteomes" id="UP000769528"/>
    </source>
</evidence>
<accession>A0A9P8PW76</accession>
<dbReference type="AlphaFoldDB" id="A0A9P8PW76"/>
<dbReference type="Pfam" id="PF11093">
    <property type="entry name" value="Mitochondr_Som1"/>
    <property type="match status" value="1"/>
</dbReference>
<dbReference type="EMBL" id="JAEUBF010000309">
    <property type="protein sequence ID" value="KAH3679466.1"/>
    <property type="molecule type" value="Genomic_DNA"/>
</dbReference>
<protein>
    <submittedName>
        <fullName evidence="1">Uncharacterized protein</fullName>
    </submittedName>
</protein>
<gene>
    <name evidence="1" type="ORF">WICMUC_000956</name>
</gene>